<gene>
    <name evidence="1" type="ORF">Pla111_26080</name>
</gene>
<sequence>MSCVNHAVLMPSTARTARVAPGTVWPRLIAVWLLLFGQALPAIADVGLLFDEDFTDGALDDIGAWPGAWSLHGQAGFRPTNSRPATPLALSSRVNLSAGAWTDRADWSIFSGSQRFDIPVHKQHEVVVVKFTAFSDIARSSRLHYGVEVAMLDETSHPDFQGAPHFGHDLSFEAMQAFSSSPTVQSQLEGNVENLGANNLATTYSHYDGGTNDAALDNLYENLVIWRNRPGQGSTNIEQWGVSRQGDYDVGSEMNSMLNPTSEYATFNKVQMTLFRNRNTTGEIVRNETTGSNAQIGLTHAQVGVTRRTDFNLDYTTGMSDYFMLAAGWGSGSKTMLTGDANNDGNTDEADFLLLTDDWAIGSEQPVTRYTYDTAARESSSELLLEVNTTTGMIRLLGSETLVTGYEIVSEGGLVAEGASQIWNAQSGGLPLHTNTTHRLSDLDLSGTTIGQTRLGLVYDISKDLQDLKFTWQGALGEATRTGSVTYIQGLPGDFNGDGSVDLADYTVWRDGAAPTNSAYLSWAANFGALANGGSYAMSTPLTSVPEPGCWLISVLVVAALSSTNSRITSA</sequence>
<organism evidence="1 2">
    <name type="scientific">Botrimarina hoheduenensis</name>
    <dbReference type="NCBI Taxonomy" id="2528000"/>
    <lineage>
        <taxon>Bacteria</taxon>
        <taxon>Pseudomonadati</taxon>
        <taxon>Planctomycetota</taxon>
        <taxon>Planctomycetia</taxon>
        <taxon>Pirellulales</taxon>
        <taxon>Lacipirellulaceae</taxon>
        <taxon>Botrimarina</taxon>
    </lineage>
</organism>
<dbReference type="Proteomes" id="UP000318995">
    <property type="component" value="Unassembled WGS sequence"/>
</dbReference>
<accession>A0A5C5VX42</accession>
<proteinExistence type="predicted"/>
<dbReference type="RefSeq" id="WP_146574838.1">
    <property type="nucleotide sequence ID" value="NZ_SJPH01000005.1"/>
</dbReference>
<keyword evidence="2" id="KW-1185">Reference proteome</keyword>
<reference evidence="1 2" key="1">
    <citation type="submission" date="2019-02" db="EMBL/GenBank/DDBJ databases">
        <title>Deep-cultivation of Planctomycetes and their phenomic and genomic characterization uncovers novel biology.</title>
        <authorList>
            <person name="Wiegand S."/>
            <person name="Jogler M."/>
            <person name="Boedeker C."/>
            <person name="Pinto D."/>
            <person name="Vollmers J."/>
            <person name="Rivas-Marin E."/>
            <person name="Kohn T."/>
            <person name="Peeters S.H."/>
            <person name="Heuer A."/>
            <person name="Rast P."/>
            <person name="Oberbeckmann S."/>
            <person name="Bunk B."/>
            <person name="Jeske O."/>
            <person name="Meyerdierks A."/>
            <person name="Storesund J.E."/>
            <person name="Kallscheuer N."/>
            <person name="Luecker S."/>
            <person name="Lage O.M."/>
            <person name="Pohl T."/>
            <person name="Merkel B.J."/>
            <person name="Hornburger P."/>
            <person name="Mueller R.-W."/>
            <person name="Bruemmer F."/>
            <person name="Labrenz M."/>
            <person name="Spormann A.M."/>
            <person name="Op Den Camp H."/>
            <person name="Overmann J."/>
            <person name="Amann R."/>
            <person name="Jetten M.S.M."/>
            <person name="Mascher T."/>
            <person name="Medema M.H."/>
            <person name="Devos D.P."/>
            <person name="Kaster A.-K."/>
            <person name="Ovreas L."/>
            <person name="Rohde M."/>
            <person name="Galperin M.Y."/>
            <person name="Jogler C."/>
        </authorList>
    </citation>
    <scope>NUCLEOTIDE SEQUENCE [LARGE SCALE GENOMIC DNA]</scope>
    <source>
        <strain evidence="1 2">Pla111</strain>
    </source>
</reference>
<comment type="caution">
    <text evidence="1">The sequence shown here is derived from an EMBL/GenBank/DDBJ whole genome shotgun (WGS) entry which is preliminary data.</text>
</comment>
<protein>
    <submittedName>
        <fullName evidence="1">Uncharacterized protein</fullName>
    </submittedName>
</protein>
<dbReference type="OrthoDB" id="252303at2"/>
<dbReference type="AlphaFoldDB" id="A0A5C5VX42"/>
<evidence type="ECO:0000313" key="1">
    <source>
        <dbReference type="EMBL" id="TWT42970.1"/>
    </source>
</evidence>
<evidence type="ECO:0000313" key="2">
    <source>
        <dbReference type="Proteomes" id="UP000318995"/>
    </source>
</evidence>
<dbReference type="PROSITE" id="PS00018">
    <property type="entry name" value="EF_HAND_1"/>
    <property type="match status" value="1"/>
</dbReference>
<name>A0A5C5VX42_9BACT</name>
<dbReference type="EMBL" id="SJPH01000005">
    <property type="protein sequence ID" value="TWT42970.1"/>
    <property type="molecule type" value="Genomic_DNA"/>
</dbReference>
<dbReference type="InterPro" id="IPR018247">
    <property type="entry name" value="EF_Hand_1_Ca_BS"/>
</dbReference>